<dbReference type="InterPro" id="IPR029041">
    <property type="entry name" value="FAD-linked_oxidoreductase-like"/>
</dbReference>
<protein>
    <recommendedName>
        <fullName evidence="5">Proline dehydrogenase</fullName>
        <ecNumber evidence="5">1.5.5.2</ecNumber>
    </recommendedName>
</protein>
<evidence type="ECO:0000259" key="6">
    <source>
        <dbReference type="Pfam" id="PF01619"/>
    </source>
</evidence>
<evidence type="ECO:0000313" key="7">
    <source>
        <dbReference type="Proteomes" id="UP000515163"/>
    </source>
</evidence>
<evidence type="ECO:0000256" key="2">
    <source>
        <dbReference type="ARBA" id="ARBA00005869"/>
    </source>
</evidence>
<comment type="pathway">
    <text evidence="1">Amino-acid degradation; L-proline degradation into L-glutamate; L-glutamate from L-proline: step 1/2.</text>
</comment>
<dbReference type="InterPro" id="IPR015659">
    <property type="entry name" value="Proline_oxidase"/>
</dbReference>
<name>A0A6P8HBB6_ACTTE</name>
<comment type="similarity">
    <text evidence="2 5">Belongs to the proline oxidase family.</text>
</comment>
<comment type="catalytic activity">
    <reaction evidence="5">
        <text>L-proline + a quinone = (S)-1-pyrroline-5-carboxylate + a quinol + H(+)</text>
        <dbReference type="Rhea" id="RHEA:23784"/>
        <dbReference type="ChEBI" id="CHEBI:15378"/>
        <dbReference type="ChEBI" id="CHEBI:17388"/>
        <dbReference type="ChEBI" id="CHEBI:24646"/>
        <dbReference type="ChEBI" id="CHEBI:60039"/>
        <dbReference type="ChEBI" id="CHEBI:132124"/>
        <dbReference type="EC" id="1.5.5.2"/>
    </reaction>
</comment>
<dbReference type="RefSeq" id="XP_031553744.1">
    <property type="nucleotide sequence ID" value="XM_031697884.1"/>
</dbReference>
<dbReference type="GO" id="GO:0071949">
    <property type="term" value="F:FAD binding"/>
    <property type="evidence" value="ECO:0007669"/>
    <property type="project" value="TreeGrafter"/>
</dbReference>
<dbReference type="GO" id="GO:0004657">
    <property type="term" value="F:proline dehydrogenase activity"/>
    <property type="evidence" value="ECO:0007669"/>
    <property type="project" value="UniProtKB-EC"/>
</dbReference>
<dbReference type="EC" id="1.5.5.2" evidence="5"/>
<dbReference type="AlphaFoldDB" id="A0A6P8HBB6"/>
<organism evidence="7 8">
    <name type="scientific">Actinia tenebrosa</name>
    <name type="common">Australian red waratah sea anemone</name>
    <dbReference type="NCBI Taxonomy" id="6105"/>
    <lineage>
        <taxon>Eukaryota</taxon>
        <taxon>Metazoa</taxon>
        <taxon>Cnidaria</taxon>
        <taxon>Anthozoa</taxon>
        <taxon>Hexacorallia</taxon>
        <taxon>Actiniaria</taxon>
        <taxon>Actiniidae</taxon>
        <taxon>Actinia</taxon>
    </lineage>
</organism>
<evidence type="ECO:0000256" key="1">
    <source>
        <dbReference type="ARBA" id="ARBA00004739"/>
    </source>
</evidence>
<feature type="domain" description="Proline dehydrogenase" evidence="6">
    <location>
        <begin position="106"/>
        <end position="376"/>
    </location>
</feature>
<dbReference type="Proteomes" id="UP000515163">
    <property type="component" value="Unplaced"/>
</dbReference>
<accession>A0A6P8HBB6</accession>
<gene>
    <name evidence="8" type="primary">LOC116290773</name>
</gene>
<keyword evidence="4 5" id="KW-0642">Proline metabolism</keyword>
<dbReference type="OrthoDB" id="5464at2759"/>
<dbReference type="PANTHER" id="PTHR13914">
    <property type="entry name" value="PROLINE OXIDASE"/>
    <property type="match status" value="1"/>
</dbReference>
<dbReference type="GO" id="GO:0010133">
    <property type="term" value="P:L-proline catabolic process to L-glutamate"/>
    <property type="evidence" value="ECO:0007669"/>
    <property type="project" value="TreeGrafter"/>
</dbReference>
<dbReference type="InterPro" id="IPR002872">
    <property type="entry name" value="Proline_DH_dom"/>
</dbReference>
<keyword evidence="5" id="KW-0274">FAD</keyword>
<dbReference type="GO" id="GO:0005739">
    <property type="term" value="C:mitochondrion"/>
    <property type="evidence" value="ECO:0007669"/>
    <property type="project" value="TreeGrafter"/>
</dbReference>
<reference evidence="8" key="1">
    <citation type="submission" date="2025-08" db="UniProtKB">
        <authorList>
            <consortium name="RefSeq"/>
        </authorList>
    </citation>
    <scope>IDENTIFICATION</scope>
    <source>
        <tissue evidence="8">Tentacle</tissue>
    </source>
</reference>
<evidence type="ECO:0000256" key="3">
    <source>
        <dbReference type="ARBA" id="ARBA00023002"/>
    </source>
</evidence>
<sequence length="393" mass="45259">MMEFAKKVLGKKMFKSLMKKTMYSQFVAGEDYDSIKNSVDNLKAQGIGTIMCVPTEEDYTDADTDGFESREARFDRNSEVIHDCISKTETGTFSQMRVSAICSPSVLKALNDLLQPYQTQTYKPDGLSVRNFARGLDEATPSHNLVPQLTENQNKHLKNSLRRLDSFAKHCKSKNVRLLIDAEQYYLEGGNHHLILALQSKYNTWKPWVYGTYQCYRKDTLDRLEADLEMMSDDKFHFGAKLVRGAYRQQEKIRSIELGYEYPIYDSYEETCKAYNTALEIILRQVAYSPAEVMVASHNEESIQLATSRMIELGIEKRDAGVSFAQLYGMCDQVSYLLGHKGYEVYKSVPYGPVDTTLLYLVRRALENRDVTSRTEKERFLIWKEIRQRIVGV</sequence>
<evidence type="ECO:0000256" key="4">
    <source>
        <dbReference type="ARBA" id="ARBA00023062"/>
    </source>
</evidence>
<keyword evidence="5" id="KW-0285">Flavoprotein</keyword>
<keyword evidence="7" id="KW-1185">Reference proteome</keyword>
<evidence type="ECO:0000313" key="8">
    <source>
        <dbReference type="RefSeq" id="XP_031553744.1"/>
    </source>
</evidence>
<dbReference type="Pfam" id="PF01619">
    <property type="entry name" value="Pro_dh"/>
    <property type="match status" value="1"/>
</dbReference>
<proteinExistence type="inferred from homology"/>
<comment type="cofactor">
    <cofactor evidence="5">
        <name>FAD</name>
        <dbReference type="ChEBI" id="CHEBI:57692"/>
    </cofactor>
</comment>
<dbReference type="GeneID" id="116290773"/>
<dbReference type="PANTHER" id="PTHR13914:SF0">
    <property type="entry name" value="PROLINE DEHYDROGENASE 1, MITOCHONDRIAL"/>
    <property type="match status" value="1"/>
</dbReference>
<evidence type="ECO:0000256" key="5">
    <source>
        <dbReference type="RuleBase" id="RU364054"/>
    </source>
</evidence>
<dbReference type="Gene3D" id="3.20.20.220">
    <property type="match status" value="1"/>
</dbReference>
<dbReference type="SUPFAM" id="SSF51730">
    <property type="entry name" value="FAD-linked oxidoreductase"/>
    <property type="match status" value="1"/>
</dbReference>
<keyword evidence="3 5" id="KW-0560">Oxidoreductase</keyword>
<comment type="function">
    <text evidence="5">Converts proline to delta-1-pyrroline-5-carboxylate.</text>
</comment>